<dbReference type="InterPro" id="IPR011009">
    <property type="entry name" value="Kinase-like_dom_sf"/>
</dbReference>
<organism evidence="1 2">
    <name type="scientific">Metarhizium robertsii (strain ARSEF 23 / ATCC MYA-3075)</name>
    <name type="common">Metarhizium anisopliae (strain ARSEF 23)</name>
    <dbReference type="NCBI Taxonomy" id="655844"/>
    <lineage>
        <taxon>Eukaryota</taxon>
        <taxon>Fungi</taxon>
        <taxon>Dikarya</taxon>
        <taxon>Ascomycota</taxon>
        <taxon>Pezizomycotina</taxon>
        <taxon>Sordariomycetes</taxon>
        <taxon>Hypocreomycetidae</taxon>
        <taxon>Hypocreales</taxon>
        <taxon>Clavicipitaceae</taxon>
        <taxon>Metarhizium</taxon>
    </lineage>
</organism>
<accession>A0A0B2XJG8</accession>
<dbReference type="SUPFAM" id="SSF56112">
    <property type="entry name" value="Protein kinase-like (PK-like)"/>
    <property type="match status" value="1"/>
</dbReference>
<evidence type="ECO:0000313" key="2">
    <source>
        <dbReference type="Proteomes" id="UP000002498"/>
    </source>
</evidence>
<dbReference type="GeneID" id="23632298"/>
<protein>
    <submittedName>
        <fullName evidence="1">Uncharacterized protein</fullName>
    </submittedName>
</protein>
<dbReference type="PANTHER" id="PTHR21310:SF37">
    <property type="entry name" value="AMINOGLYCOSIDE PHOSPHOTRANSFERASE DOMAIN-CONTAINING PROTEIN"/>
    <property type="match status" value="1"/>
</dbReference>
<dbReference type="KEGG" id="maj:MAA_10849"/>
<name>A0A0B2XJG8_METRA</name>
<keyword evidence="2" id="KW-1185">Reference proteome</keyword>
<proteinExistence type="predicted"/>
<dbReference type="OrthoDB" id="10003767at2759"/>
<gene>
    <name evidence="1" type="ORF">MAA_10849</name>
</gene>
<dbReference type="AlphaFoldDB" id="A0A0B2XJG8"/>
<evidence type="ECO:0000313" key="1">
    <source>
        <dbReference type="EMBL" id="KHO11607.1"/>
    </source>
</evidence>
<dbReference type="HOGENOM" id="CLU_630250_0_0_1"/>
<dbReference type="PANTHER" id="PTHR21310">
    <property type="entry name" value="AMINOGLYCOSIDE PHOSPHOTRANSFERASE-RELATED-RELATED"/>
    <property type="match status" value="1"/>
</dbReference>
<sequence length="480" mass="54035">MSRLAPSKRWTSFEGWDYNGMKKRLEDLIATLNKKVLIDHAERIIGQKISMSEPFSAGQYWMCFELVAEDETLIIARVRLPRHPNAAPTVSEKDEQYSIACELSAMRFVRQRLSTVVVPRVYAYEGPGSQLATDAGAVYMLIEGFRGNTLQDSVPDLCGLPSAELEHVMAQWTTIQTSLATLTSPLIGSISDITKTGEPIIDKISSAASEGLMSPGPFSTAVEYFTALGEASLYRASCHESSQSMSEFRRLGALVFLDIVQSTTFFQASPARYPFNHMDLGTQNIIVDDDLNFLAVIDWEFAQTAPWQVNYYPMPFPLLCLNDSIETILNDPQHIAHKNVSRQNDARELYCRKFREAEAKLKEEGMPLGNEFAEVLESAASRIYACFSQLGNVPEHDEGLVGEMVCLAFNFDVERTKKYLEKMSNKLVFPSTAEVFSGAGVPDDKPFRIEHVNTVLEVRKRAWNREMDDGYEPKRRRLCN</sequence>
<reference evidence="1 2" key="2">
    <citation type="journal article" date="2014" name="Proc. Natl. Acad. Sci. U.S.A.">
        <title>Trajectory and genomic determinants of fungal-pathogen speciation and host adaptation.</title>
        <authorList>
            <person name="Hu X."/>
            <person name="Xiao G."/>
            <person name="Zheng P."/>
            <person name="Shang Y."/>
            <person name="Su Y."/>
            <person name="Zhang X."/>
            <person name="Liu X."/>
            <person name="Zhan S."/>
            <person name="St Leger R.J."/>
            <person name="Wang C."/>
        </authorList>
    </citation>
    <scope>GENOME REANNOTATION</scope>
    <source>
        <strain evidence="2">ARSEF 23 / ATCC MYA-3075</strain>
    </source>
</reference>
<reference evidence="1 2" key="1">
    <citation type="journal article" date="2011" name="PLoS Genet.">
        <title>Genome sequencing and comparative transcriptomics of the model entomopathogenic fungi Metarhizium anisopliae and M. acridum.</title>
        <authorList>
            <person name="Gao Q."/>
            <person name="Jin K."/>
            <person name="Ying S.H."/>
            <person name="Zhang Y."/>
            <person name="Xiao G."/>
            <person name="Shang Y."/>
            <person name="Duan Z."/>
            <person name="Hu X."/>
            <person name="Xie X.Q."/>
            <person name="Zhou G."/>
            <person name="Peng G."/>
            <person name="Luo Z."/>
            <person name="Huang W."/>
            <person name="Wang B."/>
            <person name="Fang W."/>
            <person name="Wang S."/>
            <person name="Zhong Y."/>
            <person name="Ma L.J."/>
            <person name="St Leger R.J."/>
            <person name="Zhao G.P."/>
            <person name="Pei Y."/>
            <person name="Feng M.G."/>
            <person name="Xia Y."/>
            <person name="Wang C."/>
        </authorList>
    </citation>
    <scope>NUCLEOTIDE SEQUENCE [LARGE SCALE GENOMIC DNA]</scope>
    <source>
        <strain evidence="2">ARSEF 23 / ATCC MYA-3075</strain>
    </source>
</reference>
<dbReference type="InterPro" id="IPR051678">
    <property type="entry name" value="AGP_Transferase"/>
</dbReference>
<dbReference type="RefSeq" id="XP_011411070.1">
    <property type="nucleotide sequence ID" value="XM_011412768.1"/>
</dbReference>
<dbReference type="EMBL" id="ADNJ02000002">
    <property type="protein sequence ID" value="KHO11607.1"/>
    <property type="molecule type" value="Genomic_DNA"/>
</dbReference>
<dbReference type="Proteomes" id="UP000002498">
    <property type="component" value="Unassembled WGS sequence"/>
</dbReference>
<comment type="caution">
    <text evidence="1">The sequence shown here is derived from an EMBL/GenBank/DDBJ whole genome shotgun (WGS) entry which is preliminary data.</text>
</comment>